<keyword evidence="2" id="KW-1185">Reference proteome</keyword>
<proteinExistence type="predicted"/>
<dbReference type="EMBL" id="CP007536">
    <property type="protein sequence ID" value="AIC16576.1"/>
    <property type="molecule type" value="Genomic_DNA"/>
</dbReference>
<reference evidence="1 2" key="1">
    <citation type="journal article" date="2014" name="Int. J. Syst. Evol. Microbiol.">
        <title>Nitrososphaera viennensis gen. nov., sp. nov., an aerobic and mesophilic, ammonia-oxidizing archaeon from soil and a member of the archaeal phylum Thaumarchaeota.</title>
        <authorList>
            <person name="Stieglmeier M."/>
            <person name="Klingl A."/>
            <person name="Alves R.J."/>
            <person name="Rittmann S.K."/>
            <person name="Melcher M."/>
            <person name="Leisch N."/>
            <person name="Schleper C."/>
        </authorList>
    </citation>
    <scope>NUCLEOTIDE SEQUENCE [LARGE SCALE GENOMIC DNA]</scope>
    <source>
        <strain evidence="1">EN76</strain>
    </source>
</reference>
<dbReference type="HOGENOM" id="CLU_3353939_0_0_2"/>
<dbReference type="STRING" id="926571.NVIE_2371"/>
<sequence length="36" mass="4290">MHSEMYLIDSTRTIKNAAKMQDRRILYATFAVRRSD</sequence>
<accession>A0A060HSW7</accession>
<gene>
    <name evidence="1" type="ORF">NVIE_2371</name>
</gene>
<evidence type="ECO:0000313" key="2">
    <source>
        <dbReference type="Proteomes" id="UP000027093"/>
    </source>
</evidence>
<evidence type="ECO:0000313" key="1">
    <source>
        <dbReference type="EMBL" id="AIC16576.1"/>
    </source>
</evidence>
<dbReference type="KEGG" id="nvn:NVIE_2371"/>
<dbReference type="Proteomes" id="UP000027093">
    <property type="component" value="Chromosome"/>
</dbReference>
<protein>
    <submittedName>
        <fullName evidence="1">Uncharacterized protein</fullName>
    </submittedName>
</protein>
<organism evidence="1 2">
    <name type="scientific">Nitrososphaera viennensis EN76</name>
    <dbReference type="NCBI Taxonomy" id="926571"/>
    <lineage>
        <taxon>Archaea</taxon>
        <taxon>Nitrososphaerota</taxon>
        <taxon>Nitrososphaeria</taxon>
        <taxon>Nitrososphaerales</taxon>
        <taxon>Nitrososphaeraceae</taxon>
        <taxon>Nitrososphaera</taxon>
    </lineage>
</organism>
<dbReference type="AlphaFoldDB" id="A0A060HSW7"/>
<name>A0A060HSW7_9ARCH</name>